<proteinExistence type="predicted"/>
<organism evidence="2 3">
    <name type="scientific">Gordonia rubripertincta NBRC 101908</name>
    <dbReference type="NCBI Taxonomy" id="1077975"/>
    <lineage>
        <taxon>Bacteria</taxon>
        <taxon>Bacillati</taxon>
        <taxon>Actinomycetota</taxon>
        <taxon>Actinomycetes</taxon>
        <taxon>Mycobacteriales</taxon>
        <taxon>Gordoniaceae</taxon>
        <taxon>Gordonia</taxon>
    </lineage>
</organism>
<dbReference type="EMBL" id="BAHB01000035">
    <property type="protein sequence ID" value="GAB84216.1"/>
    <property type="molecule type" value="Genomic_DNA"/>
</dbReference>
<sequence length="69" mass="7049">MAGGEEPIRAGYPGQSHEVVVGDADPAGGSVCGEGDYAGVSSGEDRAVGADVQGVKVVEFWGQCCDYLW</sequence>
<name>A0ABQ0HPM4_GORRU</name>
<evidence type="ECO:0000256" key="1">
    <source>
        <dbReference type="SAM" id="MobiDB-lite"/>
    </source>
</evidence>
<keyword evidence="3" id="KW-1185">Reference proteome</keyword>
<reference evidence="2 3" key="1">
    <citation type="submission" date="2012-08" db="EMBL/GenBank/DDBJ databases">
        <title>Whole genome shotgun sequence of Gordonia rubripertincta NBRC 101908.</title>
        <authorList>
            <person name="Takarada H."/>
            <person name="Hosoyama A."/>
            <person name="Tsuchikane K."/>
            <person name="Katsumata H."/>
            <person name="Baba S."/>
            <person name="Ohji S."/>
            <person name="Yamazaki S."/>
            <person name="Fujita N."/>
        </authorList>
    </citation>
    <scope>NUCLEOTIDE SEQUENCE [LARGE SCALE GENOMIC DNA]</scope>
    <source>
        <strain evidence="2 3">NBRC 101908</strain>
    </source>
</reference>
<evidence type="ECO:0000313" key="2">
    <source>
        <dbReference type="EMBL" id="GAB84216.1"/>
    </source>
</evidence>
<comment type="caution">
    <text evidence="2">The sequence shown here is derived from an EMBL/GenBank/DDBJ whole genome shotgun (WGS) entry which is preliminary data.</text>
</comment>
<dbReference type="Proteomes" id="UP000010744">
    <property type="component" value="Unassembled WGS sequence"/>
</dbReference>
<accession>A0ABQ0HPM4</accession>
<evidence type="ECO:0000313" key="3">
    <source>
        <dbReference type="Proteomes" id="UP000010744"/>
    </source>
</evidence>
<protein>
    <submittedName>
        <fullName evidence="2">Uncharacterized protein</fullName>
    </submittedName>
</protein>
<gene>
    <name evidence="2" type="ORF">GORBP_035_00500</name>
</gene>
<feature type="region of interest" description="Disordered" evidence="1">
    <location>
        <begin position="1"/>
        <end position="25"/>
    </location>
</feature>